<dbReference type="AlphaFoldDB" id="A0A7W3JMJ3"/>
<dbReference type="Proteomes" id="UP000526083">
    <property type="component" value="Unassembled WGS sequence"/>
</dbReference>
<feature type="transmembrane region" description="Helical" evidence="1">
    <location>
        <begin position="101"/>
        <end position="122"/>
    </location>
</feature>
<comment type="caution">
    <text evidence="2">The sequence shown here is derived from an EMBL/GenBank/DDBJ whole genome shotgun (WGS) entry which is preliminary data.</text>
</comment>
<name>A0A7W3JMJ3_9MICO</name>
<evidence type="ECO:0000313" key="3">
    <source>
        <dbReference type="Proteomes" id="UP000526083"/>
    </source>
</evidence>
<organism evidence="2 3">
    <name type="scientific">Microbacterium halimionae</name>
    <dbReference type="NCBI Taxonomy" id="1526413"/>
    <lineage>
        <taxon>Bacteria</taxon>
        <taxon>Bacillati</taxon>
        <taxon>Actinomycetota</taxon>
        <taxon>Actinomycetes</taxon>
        <taxon>Micrococcales</taxon>
        <taxon>Microbacteriaceae</taxon>
        <taxon>Microbacterium</taxon>
    </lineage>
</organism>
<keyword evidence="1" id="KW-0812">Transmembrane</keyword>
<keyword evidence="1" id="KW-0472">Membrane</keyword>
<feature type="transmembrane region" description="Helical" evidence="1">
    <location>
        <begin position="6"/>
        <end position="31"/>
    </location>
</feature>
<keyword evidence="1" id="KW-1133">Transmembrane helix</keyword>
<dbReference type="RefSeq" id="WP_167048524.1">
    <property type="nucleotide sequence ID" value="NZ_JAAOZB010000002.1"/>
</dbReference>
<accession>A0A7W3JMJ3</accession>
<protein>
    <submittedName>
        <fullName evidence="2">Uncharacterized protein</fullName>
    </submittedName>
</protein>
<dbReference type="EMBL" id="JACGWY010000001">
    <property type="protein sequence ID" value="MBA8815587.1"/>
    <property type="molecule type" value="Genomic_DNA"/>
</dbReference>
<reference evidence="2 3" key="1">
    <citation type="submission" date="2020-07" db="EMBL/GenBank/DDBJ databases">
        <title>Sequencing the genomes of 1000 actinobacteria strains.</title>
        <authorList>
            <person name="Klenk H.-P."/>
        </authorList>
    </citation>
    <scope>NUCLEOTIDE SEQUENCE [LARGE SCALE GENOMIC DNA]</scope>
    <source>
        <strain evidence="2 3">DSM 27576</strain>
    </source>
</reference>
<gene>
    <name evidence="2" type="ORF">FHX48_000639</name>
</gene>
<proteinExistence type="predicted"/>
<sequence>MSDSAVGIAGFLGLTWAAIFFGICGVLLVIARPAAFWFAQFMEKSPLLLPMERSKKAAIKKSTPARLRAQLAVGLPVAVIVLFNLAALLRRNGTFPESLSIPLSVLATLLGILVALAAVLMIAARTTLLPVTPSQKARRARYALAAIVCALIVLGAGVLLLLLPSS</sequence>
<feature type="transmembrane region" description="Helical" evidence="1">
    <location>
        <begin position="69"/>
        <end position="89"/>
    </location>
</feature>
<evidence type="ECO:0000313" key="2">
    <source>
        <dbReference type="EMBL" id="MBA8815587.1"/>
    </source>
</evidence>
<feature type="transmembrane region" description="Helical" evidence="1">
    <location>
        <begin position="142"/>
        <end position="163"/>
    </location>
</feature>
<evidence type="ECO:0000256" key="1">
    <source>
        <dbReference type="SAM" id="Phobius"/>
    </source>
</evidence>
<keyword evidence="3" id="KW-1185">Reference proteome</keyword>